<feature type="domain" description="BED-type" evidence="6">
    <location>
        <begin position="56"/>
        <end position="115"/>
    </location>
</feature>
<dbReference type="GO" id="GO:0003677">
    <property type="term" value="F:DNA binding"/>
    <property type="evidence" value="ECO:0007669"/>
    <property type="project" value="InterPro"/>
</dbReference>
<reference evidence="7" key="1">
    <citation type="submission" date="2020-05" db="EMBL/GenBank/DDBJ databases">
        <title>WGS assembly of Panicum virgatum.</title>
        <authorList>
            <person name="Lovell J.T."/>
            <person name="Jenkins J."/>
            <person name="Shu S."/>
            <person name="Juenger T.E."/>
            <person name="Schmutz J."/>
        </authorList>
    </citation>
    <scope>NUCLEOTIDE SEQUENCE</scope>
    <source>
        <strain evidence="7">AP13</strain>
    </source>
</reference>
<dbReference type="AlphaFoldDB" id="A0A8T0Q212"/>
<dbReference type="InterPro" id="IPR002182">
    <property type="entry name" value="NB-ARC"/>
</dbReference>
<keyword evidence="2 4" id="KW-0863">Zinc-finger</keyword>
<dbReference type="Pfam" id="PF00931">
    <property type="entry name" value="NB-ARC"/>
    <property type="match status" value="1"/>
</dbReference>
<proteinExistence type="predicted"/>
<dbReference type="Gene3D" id="3.40.50.300">
    <property type="entry name" value="P-loop containing nucleotide triphosphate hydrolases"/>
    <property type="match status" value="1"/>
</dbReference>
<keyword evidence="1" id="KW-0479">Metal-binding</keyword>
<feature type="region of interest" description="Disordered" evidence="5">
    <location>
        <begin position="36"/>
        <end position="59"/>
    </location>
</feature>
<evidence type="ECO:0000256" key="5">
    <source>
        <dbReference type="SAM" id="MobiDB-lite"/>
    </source>
</evidence>
<evidence type="ECO:0000256" key="3">
    <source>
        <dbReference type="ARBA" id="ARBA00022833"/>
    </source>
</evidence>
<evidence type="ECO:0000259" key="6">
    <source>
        <dbReference type="PROSITE" id="PS50808"/>
    </source>
</evidence>
<dbReference type="GO" id="GO:0043531">
    <property type="term" value="F:ADP binding"/>
    <property type="evidence" value="ECO:0007669"/>
    <property type="project" value="InterPro"/>
</dbReference>
<name>A0A8T0Q212_PANVG</name>
<dbReference type="Proteomes" id="UP000823388">
    <property type="component" value="Chromosome 7N"/>
</dbReference>
<dbReference type="PROSITE" id="PS50808">
    <property type="entry name" value="ZF_BED"/>
    <property type="match status" value="1"/>
</dbReference>
<dbReference type="InterPro" id="IPR027417">
    <property type="entry name" value="P-loop_NTPase"/>
</dbReference>
<evidence type="ECO:0000256" key="4">
    <source>
        <dbReference type="PROSITE-ProRule" id="PRU00027"/>
    </source>
</evidence>
<keyword evidence="3" id="KW-0862">Zinc</keyword>
<dbReference type="PANTHER" id="PTHR36766:SF73">
    <property type="entry name" value="NB-ARC DOMAIN-CONTAINING PROTEIN"/>
    <property type="match status" value="1"/>
</dbReference>
<dbReference type="InterPro" id="IPR003656">
    <property type="entry name" value="Znf_BED"/>
</dbReference>
<dbReference type="SUPFAM" id="SSF57667">
    <property type="entry name" value="beta-beta-alpha zinc fingers"/>
    <property type="match status" value="1"/>
</dbReference>
<dbReference type="InterPro" id="IPR036236">
    <property type="entry name" value="Znf_C2H2_sf"/>
</dbReference>
<gene>
    <name evidence="7" type="ORF">PVAP13_7NG360800</name>
</gene>
<evidence type="ECO:0000256" key="1">
    <source>
        <dbReference type="ARBA" id="ARBA00022723"/>
    </source>
</evidence>
<evidence type="ECO:0000313" key="7">
    <source>
        <dbReference type="EMBL" id="KAG2568891.1"/>
    </source>
</evidence>
<comment type="caution">
    <text evidence="7">The sequence shown here is derived from an EMBL/GenBank/DDBJ whole genome shotgun (WGS) entry which is preliminary data.</text>
</comment>
<dbReference type="PANTHER" id="PTHR36766">
    <property type="entry name" value="PLANT BROAD-SPECTRUM MILDEW RESISTANCE PROTEIN RPW8"/>
    <property type="match status" value="1"/>
</dbReference>
<keyword evidence="8" id="KW-1185">Reference proteome</keyword>
<sequence length="354" mass="39405">MEGVGLPFREPGSFHQVQGGMIALDNQPHGTDLNGGPQLVDGSRDNSGILNRNDRKKRSKAWEDFSITEEDADGKPVKAECIHCHTVVRCETTKGTSVLHNHLKSENCKRKCAATEQTPIPSSDDIGAQNGATISPHHSDRRKRMRSDEVLAHNTAANTPLWDKAEICNRIQQAAHQLQKAISEVQKLHGSGSVSSWNLCQNTAPDPCRRTSSLVQRKMYGRVDEKNSIIEHMRGDKRDSVIVLPIVGIGGIGKTALAQIIYNEPTVKSLFDNRIWIWVSSNFDEVRLTMEMLDFVSQEKCVGISSLAKLQEILVTHVTSKRTLLMSHKKGLYSFWMMSGMTLMVPNGINCWPL</sequence>
<evidence type="ECO:0000256" key="2">
    <source>
        <dbReference type="ARBA" id="ARBA00022771"/>
    </source>
</evidence>
<protein>
    <recommendedName>
        <fullName evidence="6">BED-type domain-containing protein</fullName>
    </recommendedName>
</protein>
<feature type="region of interest" description="Disordered" evidence="5">
    <location>
        <begin position="119"/>
        <end position="146"/>
    </location>
</feature>
<dbReference type="SUPFAM" id="SSF52540">
    <property type="entry name" value="P-loop containing nucleoside triphosphate hydrolases"/>
    <property type="match status" value="1"/>
</dbReference>
<dbReference type="GO" id="GO:0008270">
    <property type="term" value="F:zinc ion binding"/>
    <property type="evidence" value="ECO:0007669"/>
    <property type="project" value="UniProtKB-KW"/>
</dbReference>
<evidence type="ECO:0000313" key="8">
    <source>
        <dbReference type="Proteomes" id="UP000823388"/>
    </source>
</evidence>
<dbReference type="SMART" id="SM00614">
    <property type="entry name" value="ZnF_BED"/>
    <property type="match status" value="1"/>
</dbReference>
<dbReference type="EMBL" id="CM029050">
    <property type="protein sequence ID" value="KAG2568891.1"/>
    <property type="molecule type" value="Genomic_DNA"/>
</dbReference>
<accession>A0A8T0Q212</accession>
<organism evidence="7 8">
    <name type="scientific">Panicum virgatum</name>
    <name type="common">Blackwell switchgrass</name>
    <dbReference type="NCBI Taxonomy" id="38727"/>
    <lineage>
        <taxon>Eukaryota</taxon>
        <taxon>Viridiplantae</taxon>
        <taxon>Streptophyta</taxon>
        <taxon>Embryophyta</taxon>
        <taxon>Tracheophyta</taxon>
        <taxon>Spermatophyta</taxon>
        <taxon>Magnoliopsida</taxon>
        <taxon>Liliopsida</taxon>
        <taxon>Poales</taxon>
        <taxon>Poaceae</taxon>
        <taxon>PACMAD clade</taxon>
        <taxon>Panicoideae</taxon>
        <taxon>Panicodae</taxon>
        <taxon>Paniceae</taxon>
        <taxon>Panicinae</taxon>
        <taxon>Panicum</taxon>
        <taxon>Panicum sect. Hiantes</taxon>
    </lineage>
</organism>